<dbReference type="PANTHER" id="PTHR43133">
    <property type="entry name" value="RNA POLYMERASE ECF-TYPE SIGMA FACTO"/>
    <property type="match status" value="1"/>
</dbReference>
<dbReference type="InterPro" id="IPR014284">
    <property type="entry name" value="RNA_pol_sigma-70_dom"/>
</dbReference>
<dbReference type="GO" id="GO:0003677">
    <property type="term" value="F:DNA binding"/>
    <property type="evidence" value="ECO:0007669"/>
    <property type="project" value="UniProtKB-KW"/>
</dbReference>
<accession>A0A927RA05</accession>
<reference evidence="8" key="1">
    <citation type="submission" date="2020-10" db="EMBL/GenBank/DDBJ databases">
        <title>Sequencing the genomes of 1000 actinobacteria strains.</title>
        <authorList>
            <person name="Klenk H.-P."/>
        </authorList>
    </citation>
    <scope>NUCLEOTIDE SEQUENCE</scope>
    <source>
        <strain evidence="8">DSM 45354</strain>
    </source>
</reference>
<evidence type="ECO:0000256" key="6">
    <source>
        <dbReference type="SAM" id="MobiDB-lite"/>
    </source>
</evidence>
<feature type="compositionally biased region" description="Low complexity" evidence="6">
    <location>
        <begin position="7"/>
        <end position="22"/>
    </location>
</feature>
<dbReference type="SUPFAM" id="SSF88659">
    <property type="entry name" value="Sigma3 and sigma4 domains of RNA polymerase sigma factors"/>
    <property type="match status" value="1"/>
</dbReference>
<evidence type="ECO:0000256" key="5">
    <source>
        <dbReference type="ARBA" id="ARBA00023163"/>
    </source>
</evidence>
<organism evidence="8 9">
    <name type="scientific">Actinopolymorpha pittospori</name>
    <dbReference type="NCBI Taxonomy" id="648752"/>
    <lineage>
        <taxon>Bacteria</taxon>
        <taxon>Bacillati</taxon>
        <taxon>Actinomycetota</taxon>
        <taxon>Actinomycetes</taxon>
        <taxon>Propionibacteriales</taxon>
        <taxon>Actinopolymorphaceae</taxon>
        <taxon>Actinopolymorpha</taxon>
    </lineage>
</organism>
<dbReference type="SUPFAM" id="SSF88946">
    <property type="entry name" value="Sigma2 domain of RNA polymerase sigma factors"/>
    <property type="match status" value="1"/>
</dbReference>
<dbReference type="InterPro" id="IPR013325">
    <property type="entry name" value="RNA_pol_sigma_r2"/>
</dbReference>
<dbReference type="Gene3D" id="1.10.1740.10">
    <property type="match status" value="1"/>
</dbReference>
<evidence type="ECO:0000313" key="8">
    <source>
        <dbReference type="EMBL" id="MBE1604515.1"/>
    </source>
</evidence>
<dbReference type="InterPro" id="IPR007627">
    <property type="entry name" value="RNA_pol_sigma70_r2"/>
</dbReference>
<evidence type="ECO:0000256" key="3">
    <source>
        <dbReference type="ARBA" id="ARBA00023082"/>
    </source>
</evidence>
<feature type="region of interest" description="Disordered" evidence="6">
    <location>
        <begin position="119"/>
        <end position="138"/>
    </location>
</feature>
<dbReference type="AlphaFoldDB" id="A0A927RA05"/>
<dbReference type="Gene3D" id="1.10.10.10">
    <property type="entry name" value="Winged helix-like DNA-binding domain superfamily/Winged helix DNA-binding domain"/>
    <property type="match status" value="1"/>
</dbReference>
<evidence type="ECO:0000313" key="9">
    <source>
        <dbReference type="Proteomes" id="UP000638648"/>
    </source>
</evidence>
<dbReference type="EMBL" id="JADBEM010000001">
    <property type="protein sequence ID" value="MBE1604515.1"/>
    <property type="molecule type" value="Genomic_DNA"/>
</dbReference>
<keyword evidence="2" id="KW-0805">Transcription regulation</keyword>
<feature type="domain" description="RNA polymerase sigma-70 region 2" evidence="7">
    <location>
        <begin position="61"/>
        <end position="123"/>
    </location>
</feature>
<gene>
    <name evidence="8" type="ORF">HEB94_001363</name>
</gene>
<evidence type="ECO:0000256" key="4">
    <source>
        <dbReference type="ARBA" id="ARBA00023125"/>
    </source>
</evidence>
<keyword evidence="3" id="KW-0731">Sigma factor</keyword>
<dbReference type="RefSeq" id="WP_192749036.1">
    <property type="nucleotide sequence ID" value="NZ_BAABJL010000126.1"/>
</dbReference>
<keyword evidence="5" id="KW-0804">Transcription</keyword>
<comment type="similarity">
    <text evidence="1">Belongs to the sigma-70 factor family. ECF subfamily.</text>
</comment>
<keyword evidence="4" id="KW-0238">DNA-binding</keyword>
<dbReference type="GO" id="GO:0006352">
    <property type="term" value="P:DNA-templated transcription initiation"/>
    <property type="evidence" value="ECO:0007669"/>
    <property type="project" value="InterPro"/>
</dbReference>
<proteinExistence type="inferred from homology"/>
<feature type="compositionally biased region" description="Basic and acidic residues" evidence="6">
    <location>
        <begin position="122"/>
        <end position="138"/>
    </location>
</feature>
<name>A0A927RA05_9ACTN</name>
<dbReference type="PANTHER" id="PTHR43133:SF8">
    <property type="entry name" value="RNA POLYMERASE SIGMA FACTOR HI_1459-RELATED"/>
    <property type="match status" value="1"/>
</dbReference>
<sequence length="221" mass="24636">MTADQAPTVEPVGPIEPVPVDVAALPEPTPGEDHTRERWADLLTAARGGEREALGQIVAGLTPLLWQVARSHHLDVTTSEDVVQTTWLQLVSHLDDIRTPEALVGWLVTVTRREARRIRDRQRREQGTPDDTSLERLPDSVALPDDQVVRGEQDRTLWLSFGRLPERCRALLRVVAFVERPDYDEVSAALGMPRGSIGPTRGRCLAKLRALLLADPSWSER</sequence>
<feature type="region of interest" description="Disordered" evidence="6">
    <location>
        <begin position="1"/>
        <end position="35"/>
    </location>
</feature>
<keyword evidence="9" id="KW-1185">Reference proteome</keyword>
<comment type="caution">
    <text evidence="8">The sequence shown here is derived from an EMBL/GenBank/DDBJ whole genome shotgun (WGS) entry which is preliminary data.</text>
</comment>
<dbReference type="NCBIfam" id="TIGR02937">
    <property type="entry name" value="sigma70-ECF"/>
    <property type="match status" value="1"/>
</dbReference>
<dbReference type="InterPro" id="IPR013324">
    <property type="entry name" value="RNA_pol_sigma_r3/r4-like"/>
</dbReference>
<evidence type="ECO:0000259" key="7">
    <source>
        <dbReference type="Pfam" id="PF04542"/>
    </source>
</evidence>
<protein>
    <submittedName>
        <fullName evidence="8">RNA polymerase sigma factor (Sigma-70 family)</fullName>
    </submittedName>
</protein>
<dbReference type="Pfam" id="PF04542">
    <property type="entry name" value="Sigma70_r2"/>
    <property type="match status" value="1"/>
</dbReference>
<evidence type="ECO:0000256" key="1">
    <source>
        <dbReference type="ARBA" id="ARBA00010641"/>
    </source>
</evidence>
<dbReference type="InterPro" id="IPR036388">
    <property type="entry name" value="WH-like_DNA-bd_sf"/>
</dbReference>
<dbReference type="GO" id="GO:0016987">
    <property type="term" value="F:sigma factor activity"/>
    <property type="evidence" value="ECO:0007669"/>
    <property type="project" value="UniProtKB-KW"/>
</dbReference>
<dbReference type="InterPro" id="IPR039425">
    <property type="entry name" value="RNA_pol_sigma-70-like"/>
</dbReference>
<evidence type="ECO:0000256" key="2">
    <source>
        <dbReference type="ARBA" id="ARBA00023015"/>
    </source>
</evidence>
<dbReference type="Proteomes" id="UP000638648">
    <property type="component" value="Unassembled WGS sequence"/>
</dbReference>